<dbReference type="PANTHER" id="PTHR23028">
    <property type="entry name" value="ACETYLTRANSFERASE"/>
    <property type="match status" value="1"/>
</dbReference>
<proteinExistence type="predicted"/>
<feature type="transmembrane region" description="Helical" evidence="1">
    <location>
        <begin position="225"/>
        <end position="245"/>
    </location>
</feature>
<evidence type="ECO:0000313" key="4">
    <source>
        <dbReference type="EMBL" id="RZU53997.1"/>
    </source>
</evidence>
<keyword evidence="1" id="KW-1133">Transmembrane helix</keyword>
<dbReference type="GO" id="GO:0016747">
    <property type="term" value="F:acyltransferase activity, transferring groups other than amino-acyl groups"/>
    <property type="evidence" value="ECO:0007669"/>
    <property type="project" value="InterPro"/>
</dbReference>
<dbReference type="InterPro" id="IPR050879">
    <property type="entry name" value="Acyltransferase_3"/>
</dbReference>
<evidence type="ECO:0000256" key="1">
    <source>
        <dbReference type="SAM" id="Phobius"/>
    </source>
</evidence>
<gene>
    <name evidence="4" type="ORF">EV385_5934</name>
</gene>
<feature type="transmembrane region" description="Helical" evidence="1">
    <location>
        <begin position="29"/>
        <end position="49"/>
    </location>
</feature>
<dbReference type="Pfam" id="PF01757">
    <property type="entry name" value="Acyl_transf_3"/>
    <property type="match status" value="1"/>
</dbReference>
<feature type="transmembrane region" description="Helical" evidence="1">
    <location>
        <begin position="187"/>
        <end position="205"/>
    </location>
</feature>
<feature type="domain" description="Acyltransferase 3" evidence="2">
    <location>
        <begin position="26"/>
        <end position="364"/>
    </location>
</feature>
<dbReference type="InterPro" id="IPR043968">
    <property type="entry name" value="SGNH"/>
</dbReference>
<dbReference type="Proteomes" id="UP000292564">
    <property type="component" value="Unassembled WGS sequence"/>
</dbReference>
<feature type="transmembrane region" description="Helical" evidence="1">
    <location>
        <begin position="93"/>
        <end position="112"/>
    </location>
</feature>
<comment type="caution">
    <text evidence="4">The sequence shown here is derived from an EMBL/GenBank/DDBJ whole genome shotgun (WGS) entry which is preliminary data.</text>
</comment>
<feature type="transmembrane region" description="Helical" evidence="1">
    <location>
        <begin position="55"/>
        <end position="72"/>
    </location>
</feature>
<accession>A0A4Q7ZS47</accession>
<feature type="transmembrane region" description="Helical" evidence="1">
    <location>
        <begin position="388"/>
        <end position="410"/>
    </location>
</feature>
<dbReference type="EMBL" id="SHKY01000001">
    <property type="protein sequence ID" value="RZU53997.1"/>
    <property type="molecule type" value="Genomic_DNA"/>
</dbReference>
<evidence type="ECO:0000259" key="2">
    <source>
        <dbReference type="Pfam" id="PF01757"/>
    </source>
</evidence>
<evidence type="ECO:0000259" key="3">
    <source>
        <dbReference type="Pfam" id="PF19040"/>
    </source>
</evidence>
<dbReference type="GO" id="GO:0016020">
    <property type="term" value="C:membrane"/>
    <property type="evidence" value="ECO:0007669"/>
    <property type="project" value="TreeGrafter"/>
</dbReference>
<organism evidence="4 5">
    <name type="scientific">Krasilnikovia cinnamomea</name>
    <dbReference type="NCBI Taxonomy" id="349313"/>
    <lineage>
        <taxon>Bacteria</taxon>
        <taxon>Bacillati</taxon>
        <taxon>Actinomycetota</taxon>
        <taxon>Actinomycetes</taxon>
        <taxon>Micromonosporales</taxon>
        <taxon>Micromonosporaceae</taxon>
        <taxon>Krasilnikovia</taxon>
    </lineage>
</organism>
<sequence length="704" mass="73638">MTLTAGTPVAPGRAAAAAYRLNFRPDIEGLRAVAILTVLGFHAGVPFFAGGYVGVDVFFVVSGFLITGLLLARITAHGTFSLADFYARRARRILPAAGVALAATAAACWLLLAPLARVDVAYDLIAAAFSAANWRFVAGQTDYLAAHAEPSPVLHFWSLAVEEQFYLGWAPVLLLVAVLARRWGRSALPGIAVVAGVVTAGSFALNLRWTAASAPLAYLGSPSRAWQFGVGATAALAAPYAARALSGHGQAWARAVLGWGGVAAIGWATVTFDGLTPYPGLAALVPTLGAAAVILAGQRADDRSASGVQAGRLLGSGPARTVGRLSYTWYLWHWPVLVLAQARLGELGWPARLALVLAAGVPAALTTRLVERPLRFSLVVAARPRRGLAVGATAVVVPLAAALLLGSGAIRILEGNARDAAGPPPVGAAGGPWLLAQPGPARHGGPVRPAPAQARRDFPPIAGCEVPPEATLSPPCRYGTPGARDRIVLIGDSHAGQWFTAVDEVARRRGWSVEVLVKQGCPLPKLTVRSPQLGRAYTECDTWRRQALARLAAGPRPRLIVAASLNRYTGDARALARRWDDTLGRLAATGAPVAYLRDTPTFGRDVPTCVSGALQSWSRCAVARETALPPDRLAERLARGGRPGVSVVDLTGTLCPPGPDCPAVREGVLLYRDGAHLTSTAATVLAPRLEFELHRLGLLPEAGR</sequence>
<dbReference type="PANTHER" id="PTHR23028:SF53">
    <property type="entry name" value="ACYL_TRANSF_3 DOMAIN-CONTAINING PROTEIN"/>
    <property type="match status" value="1"/>
</dbReference>
<dbReference type="AlphaFoldDB" id="A0A4Q7ZS47"/>
<protein>
    <submittedName>
        <fullName evidence="4">Peptidoglycan/LPS O-acetylase OafA/YrhL</fullName>
    </submittedName>
</protein>
<dbReference type="Pfam" id="PF19040">
    <property type="entry name" value="SGNH"/>
    <property type="match status" value="1"/>
</dbReference>
<dbReference type="GO" id="GO:0009103">
    <property type="term" value="P:lipopolysaccharide biosynthetic process"/>
    <property type="evidence" value="ECO:0007669"/>
    <property type="project" value="TreeGrafter"/>
</dbReference>
<feature type="transmembrane region" description="Helical" evidence="1">
    <location>
        <begin position="164"/>
        <end position="180"/>
    </location>
</feature>
<feature type="transmembrane region" description="Helical" evidence="1">
    <location>
        <begin position="278"/>
        <end position="297"/>
    </location>
</feature>
<name>A0A4Q7ZS47_9ACTN</name>
<feature type="domain" description="SGNH" evidence="3">
    <location>
        <begin position="464"/>
        <end position="690"/>
    </location>
</feature>
<dbReference type="InterPro" id="IPR002656">
    <property type="entry name" value="Acyl_transf_3_dom"/>
</dbReference>
<keyword evidence="1" id="KW-0812">Transmembrane</keyword>
<feature type="transmembrane region" description="Helical" evidence="1">
    <location>
        <begin position="252"/>
        <end position="272"/>
    </location>
</feature>
<keyword evidence="5" id="KW-1185">Reference proteome</keyword>
<evidence type="ECO:0000313" key="5">
    <source>
        <dbReference type="Proteomes" id="UP000292564"/>
    </source>
</evidence>
<keyword evidence="1" id="KW-0472">Membrane</keyword>
<reference evidence="4 5" key="1">
    <citation type="submission" date="2019-02" db="EMBL/GenBank/DDBJ databases">
        <title>Sequencing the genomes of 1000 actinobacteria strains.</title>
        <authorList>
            <person name="Klenk H.-P."/>
        </authorList>
    </citation>
    <scope>NUCLEOTIDE SEQUENCE [LARGE SCALE GENOMIC DNA]</scope>
    <source>
        <strain evidence="4 5">DSM 45162</strain>
    </source>
</reference>